<evidence type="ECO:0000313" key="3">
    <source>
        <dbReference type="EMBL" id="GLK50460.1"/>
    </source>
</evidence>
<proteinExistence type="inferred from homology"/>
<sequence>MAAYSVAEAKNSLPRLLDKAIEGEKVIITRHGKPVAEIRSLPSLTPEQRKARLLEIANRRLSQPPLGMTTVELINGMYDEPVE</sequence>
<dbReference type="InterPro" id="IPR006442">
    <property type="entry name" value="Antitoxin_Phd/YefM"/>
</dbReference>
<comment type="similarity">
    <text evidence="1 2">Belongs to the phD/YefM antitoxin family.</text>
</comment>
<dbReference type="NCBIfam" id="TIGR01552">
    <property type="entry name" value="phd_fam"/>
    <property type="match status" value="1"/>
</dbReference>
<name>A0ABQ5TES9_9CAUL</name>
<reference evidence="3" key="2">
    <citation type="submission" date="2023-01" db="EMBL/GenBank/DDBJ databases">
        <authorList>
            <person name="Sun Q."/>
            <person name="Evtushenko L."/>
        </authorList>
    </citation>
    <scope>NUCLEOTIDE SEQUENCE</scope>
    <source>
        <strain evidence="3">VKM B-1499</strain>
    </source>
</reference>
<evidence type="ECO:0000313" key="4">
    <source>
        <dbReference type="Proteomes" id="UP001143509"/>
    </source>
</evidence>
<organism evidence="3 4">
    <name type="scientific">Brevundimonas intermedia</name>
    <dbReference type="NCBI Taxonomy" id="74315"/>
    <lineage>
        <taxon>Bacteria</taxon>
        <taxon>Pseudomonadati</taxon>
        <taxon>Pseudomonadota</taxon>
        <taxon>Alphaproteobacteria</taxon>
        <taxon>Caulobacterales</taxon>
        <taxon>Caulobacteraceae</taxon>
        <taxon>Brevundimonas</taxon>
    </lineage>
</organism>
<accession>A0ABQ5TES9</accession>
<protein>
    <recommendedName>
        <fullName evidence="2">Antitoxin</fullName>
    </recommendedName>
</protein>
<evidence type="ECO:0000256" key="1">
    <source>
        <dbReference type="ARBA" id="ARBA00009981"/>
    </source>
</evidence>
<dbReference type="InterPro" id="IPR036165">
    <property type="entry name" value="YefM-like_sf"/>
</dbReference>
<dbReference type="EMBL" id="BSFD01000011">
    <property type="protein sequence ID" value="GLK50460.1"/>
    <property type="molecule type" value="Genomic_DNA"/>
</dbReference>
<dbReference type="Gene3D" id="3.40.1620.10">
    <property type="entry name" value="YefM-like domain"/>
    <property type="match status" value="1"/>
</dbReference>
<comment type="function">
    <text evidence="2">Antitoxin component of a type II toxin-antitoxin (TA) system.</text>
</comment>
<gene>
    <name evidence="3" type="ORF">GCM10017620_34340</name>
</gene>
<comment type="caution">
    <text evidence="3">The sequence shown here is derived from an EMBL/GenBank/DDBJ whole genome shotgun (WGS) entry which is preliminary data.</text>
</comment>
<keyword evidence="4" id="KW-1185">Reference proteome</keyword>
<dbReference type="Pfam" id="PF02604">
    <property type="entry name" value="PhdYeFM_antitox"/>
    <property type="match status" value="1"/>
</dbReference>
<reference evidence="3" key="1">
    <citation type="journal article" date="2014" name="Int. J. Syst. Evol. Microbiol.">
        <title>Complete genome of a new Firmicutes species belonging to the dominant human colonic microbiota ('Ruminococcus bicirculans') reveals two chromosomes and a selective capacity to utilize plant glucans.</title>
        <authorList>
            <consortium name="NISC Comparative Sequencing Program"/>
            <person name="Wegmann U."/>
            <person name="Louis P."/>
            <person name="Goesmann A."/>
            <person name="Henrissat B."/>
            <person name="Duncan S.H."/>
            <person name="Flint H.J."/>
        </authorList>
    </citation>
    <scope>NUCLEOTIDE SEQUENCE</scope>
    <source>
        <strain evidence="3">VKM B-1499</strain>
    </source>
</reference>
<dbReference type="SUPFAM" id="SSF143120">
    <property type="entry name" value="YefM-like"/>
    <property type="match status" value="1"/>
</dbReference>
<dbReference type="Proteomes" id="UP001143509">
    <property type="component" value="Unassembled WGS sequence"/>
</dbReference>
<dbReference type="RefSeq" id="WP_271166587.1">
    <property type="nucleotide sequence ID" value="NZ_BSFD01000011.1"/>
</dbReference>
<evidence type="ECO:0000256" key="2">
    <source>
        <dbReference type="RuleBase" id="RU362080"/>
    </source>
</evidence>